<dbReference type="PANTHER" id="PTHR34406:SF1">
    <property type="entry name" value="PROTEIN YCEI"/>
    <property type="match status" value="1"/>
</dbReference>
<keyword evidence="4" id="KW-1185">Reference proteome</keyword>
<dbReference type="PANTHER" id="PTHR34406">
    <property type="entry name" value="PROTEIN YCEI"/>
    <property type="match status" value="1"/>
</dbReference>
<dbReference type="EMBL" id="JAUSUL010000002">
    <property type="protein sequence ID" value="MDQ0315328.1"/>
    <property type="molecule type" value="Genomic_DNA"/>
</dbReference>
<dbReference type="Pfam" id="PF04264">
    <property type="entry name" value="YceI"/>
    <property type="match status" value="1"/>
</dbReference>
<sequence>MNFRALALSSVIALTPAAALADWQIDPSHTAVVFEVEHFGYSDVTGVFPKVQAEIENFDPENLESAKFTVTLDATAITTFWEARDEHIKGSDFLDVSEYPEITFVATEITETGDNTADITGDLTIKDVTKPVTFEATVNKIGESPVMQGTNVAGFTLNGEVDRTEFGVDAYAPAIGAVIPVTINVELMNKD</sequence>
<proteinExistence type="predicted"/>
<reference evidence="3" key="1">
    <citation type="submission" date="2023-07" db="EMBL/GenBank/DDBJ databases">
        <title>Genomic Encyclopedia of Type Strains, Phase IV (KMG-IV): sequencing the most valuable type-strain genomes for metagenomic binning, comparative biology and taxonomic classification.</title>
        <authorList>
            <person name="Goeker M."/>
        </authorList>
    </citation>
    <scope>NUCLEOTIDE SEQUENCE</scope>
    <source>
        <strain evidence="3">DSM 21202</strain>
    </source>
</reference>
<feature type="chain" id="PRO_5042082801" evidence="1">
    <location>
        <begin position="22"/>
        <end position="191"/>
    </location>
</feature>
<keyword evidence="1" id="KW-0732">Signal</keyword>
<gene>
    <name evidence="3" type="ORF">J2S73_001785</name>
</gene>
<dbReference type="Gene3D" id="2.40.128.110">
    <property type="entry name" value="Lipid/polyisoprenoid-binding, YceI-like"/>
    <property type="match status" value="1"/>
</dbReference>
<protein>
    <submittedName>
        <fullName evidence="3">Polyisoprenoid-binding protein YceI</fullName>
    </submittedName>
</protein>
<evidence type="ECO:0000313" key="4">
    <source>
        <dbReference type="Proteomes" id="UP001229244"/>
    </source>
</evidence>
<comment type="caution">
    <text evidence="3">The sequence shown here is derived from an EMBL/GenBank/DDBJ whole genome shotgun (WGS) entry which is preliminary data.</text>
</comment>
<dbReference type="RefSeq" id="WP_306885161.1">
    <property type="nucleotide sequence ID" value="NZ_JAUSUL010000002.1"/>
</dbReference>
<evidence type="ECO:0000313" key="3">
    <source>
        <dbReference type="EMBL" id="MDQ0315328.1"/>
    </source>
</evidence>
<name>A0AAE4ASK4_9HYPH</name>
<dbReference type="InterPro" id="IPR036761">
    <property type="entry name" value="TTHA0802/YceI-like_sf"/>
</dbReference>
<dbReference type="SUPFAM" id="SSF101874">
    <property type="entry name" value="YceI-like"/>
    <property type="match status" value="1"/>
</dbReference>
<organism evidence="3 4">
    <name type="scientific">Amorphus orientalis</name>
    <dbReference type="NCBI Taxonomy" id="649198"/>
    <lineage>
        <taxon>Bacteria</taxon>
        <taxon>Pseudomonadati</taxon>
        <taxon>Pseudomonadota</taxon>
        <taxon>Alphaproteobacteria</taxon>
        <taxon>Hyphomicrobiales</taxon>
        <taxon>Amorphaceae</taxon>
        <taxon>Amorphus</taxon>
    </lineage>
</organism>
<evidence type="ECO:0000256" key="1">
    <source>
        <dbReference type="SAM" id="SignalP"/>
    </source>
</evidence>
<accession>A0AAE4ASK4</accession>
<dbReference type="InterPro" id="IPR007372">
    <property type="entry name" value="Lipid/polyisoprenoid-bd_YceI"/>
</dbReference>
<feature type="signal peptide" evidence="1">
    <location>
        <begin position="1"/>
        <end position="21"/>
    </location>
</feature>
<dbReference type="SMART" id="SM00867">
    <property type="entry name" value="YceI"/>
    <property type="match status" value="1"/>
</dbReference>
<feature type="domain" description="Lipid/polyisoprenoid-binding YceI-like" evidence="2">
    <location>
        <begin position="22"/>
        <end position="188"/>
    </location>
</feature>
<dbReference type="AlphaFoldDB" id="A0AAE4ASK4"/>
<evidence type="ECO:0000259" key="2">
    <source>
        <dbReference type="SMART" id="SM00867"/>
    </source>
</evidence>
<dbReference type="Proteomes" id="UP001229244">
    <property type="component" value="Unassembled WGS sequence"/>
</dbReference>